<organism evidence="4 5">
    <name type="scientific">Chlamydophila parapsittaci</name>
    <dbReference type="NCBI Taxonomy" id="344886"/>
    <lineage>
        <taxon>Bacteria</taxon>
        <taxon>Pseudomonadati</taxon>
        <taxon>Chlamydiota</taxon>
        <taxon>Chlamydiia</taxon>
        <taxon>Chlamydiales</taxon>
        <taxon>Chlamydiaceae</taxon>
        <taxon>Chlamydia/Chlamydophila group</taxon>
        <taxon>Chlamydia</taxon>
    </lineage>
</organism>
<keyword evidence="5" id="KW-1185">Reference proteome</keyword>
<feature type="domain" description="DUF1539" evidence="2">
    <location>
        <begin position="635"/>
        <end position="784"/>
    </location>
</feature>
<sequence length="939" mass="104864">MSLENNNFWAASARSQPASALHGTSLIKTANQKISFLSIFNALRNKISSCLCLNPEPGSNKAGQIFAFILSAIITVLLCVILLPLKLILLGLSCCPCLSKPTTRFEATQVTSSSRPPVSPARRRVSAFSSSATGLDASGFSPGSFIPVSPLSPPLIQSLGEVGSQEITLREFLEANFPTIDLNTVTLDSLGIKVLTPEDLQEENTLLDLPASLFFGSCDLSELPLFQGHEADPSSASLADSLPEFLERPEDDLEDFHNQGGGATGRTSLVNDTSETIPVVEVNHTLSGRELLNRLYPNMDHARFISSARVNLRLQGIPEPLSDDDVLNLSAVTTFPDLVAGQPVRPSSLTLSDTLLRHDSLEVEPVTPPPSEELISPNDPRYAFLQKHFPDLQPEYYSRHINLLASLSGLDEASFNLLELPLEAFIYTTPNLDYEPISSEDLQERLGDISPEEYVRRNNEFIQNLLANTPNHWSFLNRLRTNITNSTQSADLRRQWFSIIDMIVNKTSPEFEIEDVSNTARAYLFRIHYILKNNEVPIERKADILKYIASHYDPNSVAMCLVAMQEEIALQNEITPEFILFDTEGAVGGIGSPANRILPPLATQATPEEVDGYIQLLRSLLSSPMFIEEGNVHLAPENDHYLTSLTREVPDTWEPIRQPLEDHIRQVLDIEDSRILQQVQNPRSRTLRLAQNQQIRYSWHSILLDLSRGREASVSSYEAQALSRSTMYQMRKLISSSNITHEKKLSIISNVASYSDRCPPTWVRVAGQELQAVFNANDQTANIVLVWVQMFKEGLLSEIFRNQREWHMMTAFKIVYGSELGLDNVGIILDPYTTMLAGRQYTNQHNQYFSRFLSVYRNSGEDLINSALEQALGGSEDQIQALTNTILADLEAAGIPEGCRAQIMEEVFFSEENDYKPSREAICYLLLKEGVITAQNYNE</sequence>
<name>A0ABX5VYJ7_9CHLA</name>
<gene>
    <name evidence="4" type="ORF">FI836_01590</name>
</gene>
<dbReference type="EMBL" id="CP041038">
    <property type="protein sequence ID" value="QDE37006.1"/>
    <property type="molecule type" value="Genomic_DNA"/>
</dbReference>
<keyword evidence="1" id="KW-0472">Membrane</keyword>
<dbReference type="Proteomes" id="UP000320536">
    <property type="component" value="Chromosome"/>
</dbReference>
<dbReference type="RefSeq" id="WP_139934564.1">
    <property type="nucleotide sequence ID" value="NZ_CP041038.1"/>
</dbReference>
<feature type="transmembrane region" description="Helical" evidence="1">
    <location>
        <begin position="65"/>
        <end position="92"/>
    </location>
</feature>
<evidence type="ECO:0000259" key="3">
    <source>
        <dbReference type="Pfam" id="PF07579"/>
    </source>
</evidence>
<dbReference type="Pfam" id="PF07579">
    <property type="entry name" value="DUF1548"/>
    <property type="match status" value="1"/>
</dbReference>
<reference evidence="4 5" key="1">
    <citation type="journal article" date="2020" name="Data Brief">
        <title>Data of de novo genome assembly of the Chlamydia psittaci strain isolated from the livestock in Volga Region, Russian Federation.</title>
        <authorList>
            <person name="Feodorova V.A."/>
            <person name="Zaitsev S.S."/>
            <person name="Khizhnyakova M.A."/>
            <person name="Saltykov Y.V."/>
            <person name="Evstifeev V.V."/>
            <person name="Khusainov F.M."/>
            <person name="Yakovlev S.I."/>
            <person name="Larionova O.S."/>
            <person name="Motin V.L."/>
        </authorList>
    </citation>
    <scope>NUCLEOTIDE SEQUENCE [LARGE SCALE GENOMIC DNA]</scope>
    <source>
        <strain evidence="4 5">Rostinovo-70</strain>
    </source>
</reference>
<protein>
    <submittedName>
        <fullName evidence="4">DUF1539 domain-containing protein</fullName>
    </submittedName>
</protein>
<evidence type="ECO:0000256" key="1">
    <source>
        <dbReference type="SAM" id="Phobius"/>
    </source>
</evidence>
<feature type="domain" description="DUF1548" evidence="3">
    <location>
        <begin position="801"/>
        <end position="932"/>
    </location>
</feature>
<dbReference type="Pfam" id="PF07560">
    <property type="entry name" value="DUF1539"/>
    <property type="match status" value="2"/>
</dbReference>
<dbReference type="InterPro" id="IPR011436">
    <property type="entry name" value="DUF1539"/>
</dbReference>
<evidence type="ECO:0000313" key="4">
    <source>
        <dbReference type="EMBL" id="QDE37006.1"/>
    </source>
</evidence>
<proteinExistence type="predicted"/>
<feature type="domain" description="DUF1539" evidence="2">
    <location>
        <begin position="455"/>
        <end position="578"/>
    </location>
</feature>
<evidence type="ECO:0000259" key="2">
    <source>
        <dbReference type="Pfam" id="PF07560"/>
    </source>
</evidence>
<keyword evidence="1" id="KW-1133">Transmembrane helix</keyword>
<keyword evidence="1" id="KW-0812">Transmembrane</keyword>
<accession>A0ABX5VYJ7</accession>
<evidence type="ECO:0000313" key="5">
    <source>
        <dbReference type="Proteomes" id="UP000320536"/>
    </source>
</evidence>
<dbReference type="InterPro" id="IPR013044">
    <property type="entry name" value="DUF1548"/>
</dbReference>